<keyword evidence="2 4" id="KW-0413">Isomerase</keyword>
<dbReference type="HAMAP" id="MF_01601">
    <property type="entry name" value="Heptose_epimerase"/>
    <property type="match status" value="1"/>
</dbReference>
<name>A0A1W1I4D9_9BACT</name>
<dbReference type="GO" id="GO:0005975">
    <property type="term" value="P:carbohydrate metabolic process"/>
    <property type="evidence" value="ECO:0007669"/>
    <property type="project" value="UniProtKB-UniRule"/>
</dbReference>
<dbReference type="AlphaFoldDB" id="A0A1W1I4D9"/>
<evidence type="ECO:0000256" key="1">
    <source>
        <dbReference type="ARBA" id="ARBA00022857"/>
    </source>
</evidence>
<dbReference type="STRING" id="1325564.NSJP_1673"/>
<dbReference type="CDD" id="cd05248">
    <property type="entry name" value="ADP_GME_SDR_e"/>
    <property type="match status" value="1"/>
</dbReference>
<comment type="similarity">
    <text evidence="4">Belongs to the NAD(P)-dependent epimerase/dehydratase family. HldD subfamily.</text>
</comment>
<evidence type="ECO:0000313" key="6">
    <source>
        <dbReference type="EMBL" id="SLM47845.1"/>
    </source>
</evidence>
<organism evidence="6 7">
    <name type="scientific">Nitrospira japonica</name>
    <dbReference type="NCBI Taxonomy" id="1325564"/>
    <lineage>
        <taxon>Bacteria</taxon>
        <taxon>Pseudomonadati</taxon>
        <taxon>Nitrospirota</taxon>
        <taxon>Nitrospiria</taxon>
        <taxon>Nitrospirales</taxon>
        <taxon>Nitrospiraceae</taxon>
        <taxon>Nitrospira</taxon>
    </lineage>
</organism>
<dbReference type="SUPFAM" id="SSF51735">
    <property type="entry name" value="NAD(P)-binding Rossmann-fold domains"/>
    <property type="match status" value="1"/>
</dbReference>
<dbReference type="RefSeq" id="WP_080886317.1">
    <property type="nucleotide sequence ID" value="NZ_LT828648.1"/>
</dbReference>
<evidence type="ECO:0000256" key="3">
    <source>
        <dbReference type="ARBA" id="ARBA00023277"/>
    </source>
</evidence>
<feature type="binding site" evidence="4">
    <location>
        <position position="192"/>
    </location>
    <ligand>
        <name>NADP(+)</name>
        <dbReference type="ChEBI" id="CHEBI:58349"/>
    </ligand>
</feature>
<dbReference type="EMBL" id="LT828648">
    <property type="protein sequence ID" value="SLM47845.1"/>
    <property type="molecule type" value="Genomic_DNA"/>
</dbReference>
<dbReference type="NCBIfam" id="TIGR02197">
    <property type="entry name" value="heptose_epim"/>
    <property type="match status" value="1"/>
</dbReference>
<comment type="domain">
    <text evidence="4">Contains a large N-terminal NADP-binding domain, and a smaller C-terminal substrate-binding domain.</text>
</comment>
<feature type="binding site" evidence="4">
    <location>
        <position position="229"/>
    </location>
    <ligand>
        <name>substrate</name>
    </ligand>
</feature>
<feature type="binding site" evidence="4">
    <location>
        <position position="105"/>
    </location>
    <ligand>
        <name>NADP(+)</name>
        <dbReference type="ChEBI" id="CHEBI:58349"/>
    </ligand>
</feature>
<evidence type="ECO:0000256" key="2">
    <source>
        <dbReference type="ARBA" id="ARBA00023235"/>
    </source>
</evidence>
<dbReference type="InterPro" id="IPR036291">
    <property type="entry name" value="NAD(P)-bd_dom_sf"/>
</dbReference>
<feature type="active site" description="Proton acceptor" evidence="4">
    <location>
        <position position="156"/>
    </location>
</feature>
<feature type="binding site" evidence="4">
    <location>
        <begin position="45"/>
        <end position="46"/>
    </location>
    <ligand>
        <name>NADP(+)</name>
        <dbReference type="ChEBI" id="CHEBI:58349"/>
    </ligand>
</feature>
<dbReference type="GO" id="GO:0008712">
    <property type="term" value="F:ADP-glyceromanno-heptose 6-epimerase activity"/>
    <property type="evidence" value="ECO:0007669"/>
    <property type="project" value="UniProtKB-UniRule"/>
</dbReference>
<evidence type="ECO:0000259" key="5">
    <source>
        <dbReference type="Pfam" id="PF01370"/>
    </source>
</evidence>
<evidence type="ECO:0000256" key="4">
    <source>
        <dbReference type="HAMAP-Rule" id="MF_01601"/>
    </source>
</evidence>
<feature type="binding site" evidence="4">
    <location>
        <position position="294"/>
    </location>
    <ligand>
        <name>substrate</name>
    </ligand>
</feature>
<dbReference type="GO" id="GO:0050661">
    <property type="term" value="F:NADP binding"/>
    <property type="evidence" value="ECO:0007669"/>
    <property type="project" value="InterPro"/>
</dbReference>
<proteinExistence type="inferred from homology"/>
<comment type="caution">
    <text evidence="4">Lacks conserved residue(s) required for the propagation of feature annotation.</text>
</comment>
<feature type="binding site" evidence="4">
    <location>
        <begin position="88"/>
        <end position="92"/>
    </location>
    <ligand>
        <name>NADP(+)</name>
        <dbReference type="ChEBI" id="CHEBI:58349"/>
    </ligand>
</feature>
<accession>A0A1W1I4D9</accession>
<dbReference type="GO" id="GO:0097171">
    <property type="term" value="P:ADP-L-glycero-beta-D-manno-heptose biosynthetic process"/>
    <property type="evidence" value="ECO:0007669"/>
    <property type="project" value="UniProtKB-UniPathway"/>
</dbReference>
<dbReference type="Gene3D" id="3.40.50.720">
    <property type="entry name" value="NAD(P)-binding Rossmann-like Domain"/>
    <property type="match status" value="1"/>
</dbReference>
<feature type="active site" description="Proton acceptor" evidence="4">
    <location>
        <position position="192"/>
    </location>
</feature>
<dbReference type="Proteomes" id="UP000192042">
    <property type="component" value="Chromosome I"/>
</dbReference>
<comment type="pathway">
    <text evidence="4">Nucleotide-sugar biosynthesis; ADP-L-glycero-beta-D-manno-heptose biosynthesis; ADP-L-glycero-beta-D-manno-heptose from D-glycero-beta-D-manno-heptose 7-phosphate: step 4/4.</text>
</comment>
<dbReference type="PANTHER" id="PTHR43103">
    <property type="entry name" value="NUCLEOSIDE-DIPHOSPHATE-SUGAR EPIMERASE"/>
    <property type="match status" value="1"/>
</dbReference>
<dbReference type="PANTHER" id="PTHR43103:SF3">
    <property type="entry name" value="ADP-L-GLYCERO-D-MANNO-HEPTOSE-6-EPIMERASE"/>
    <property type="match status" value="1"/>
</dbReference>
<dbReference type="KEGG" id="nja:NSJP_1673"/>
<feature type="binding site" evidence="4">
    <location>
        <begin position="215"/>
        <end position="218"/>
    </location>
    <ligand>
        <name>substrate</name>
    </ligand>
</feature>
<dbReference type="OrthoDB" id="9811743at2"/>
<feature type="binding site" evidence="4">
    <location>
        <position position="201"/>
    </location>
    <ligand>
        <name>substrate</name>
    </ligand>
</feature>
<feature type="binding site" evidence="4">
    <location>
        <position position="160"/>
    </location>
    <ligand>
        <name>NADP(+)</name>
        <dbReference type="ChEBI" id="CHEBI:58349"/>
    </ligand>
</feature>
<comment type="catalytic activity">
    <reaction evidence="4">
        <text>ADP-D-glycero-beta-D-manno-heptose = ADP-L-glycero-beta-D-manno-heptose</text>
        <dbReference type="Rhea" id="RHEA:17577"/>
        <dbReference type="ChEBI" id="CHEBI:59967"/>
        <dbReference type="ChEBI" id="CHEBI:61506"/>
        <dbReference type="EC" id="5.1.3.20"/>
    </reaction>
</comment>
<comment type="subunit">
    <text evidence="4">Homopentamer.</text>
</comment>
<keyword evidence="7" id="KW-1185">Reference proteome</keyword>
<gene>
    <name evidence="4 6" type="primary">hldD</name>
    <name evidence="6" type="ORF">NSJP_1673</name>
</gene>
<feature type="domain" description="NAD-dependent epimerase/dehydratase" evidence="5">
    <location>
        <begin position="16"/>
        <end position="257"/>
    </location>
</feature>
<protein>
    <recommendedName>
        <fullName evidence="4">ADP-L-glycero-D-manno-heptose-6-epimerase</fullName>
        <ecNumber evidence="4">5.1.3.20</ecNumber>
    </recommendedName>
    <alternativeName>
        <fullName evidence="4">ADP-L-glycero-beta-D-manno-heptose-6-epimerase</fullName>
        <shortName evidence="4">ADP-glyceromanno-heptose 6-epimerase</shortName>
        <shortName evidence="4">ADP-hep 6-epimerase</shortName>
        <shortName evidence="4">AGME</shortName>
    </alternativeName>
</protein>
<comment type="cofactor">
    <cofactor evidence="4">
        <name>NADP(+)</name>
        <dbReference type="ChEBI" id="CHEBI:58349"/>
    </cofactor>
    <text evidence="4">Binds 1 NADP(+) per subunit.</text>
</comment>
<comment type="function">
    <text evidence="4">Catalyzes the interconversion between ADP-D-glycero-beta-D-manno-heptose and ADP-L-glycero-beta-D-manno-heptose via an epimerization at carbon 6 of the heptose.</text>
</comment>
<feature type="binding site" evidence="4">
    <location>
        <position position="194"/>
    </location>
    <ligand>
        <name>substrate</name>
    </ligand>
</feature>
<feature type="binding site" evidence="4">
    <location>
        <begin position="24"/>
        <end position="25"/>
    </location>
    <ligand>
        <name>NADP(+)</name>
        <dbReference type="ChEBI" id="CHEBI:58349"/>
    </ligand>
</feature>
<dbReference type="Pfam" id="PF01370">
    <property type="entry name" value="Epimerase"/>
    <property type="match status" value="1"/>
</dbReference>
<reference evidence="6 7" key="1">
    <citation type="submission" date="2017-03" db="EMBL/GenBank/DDBJ databases">
        <authorList>
            <person name="Afonso C.L."/>
            <person name="Miller P.J."/>
            <person name="Scott M.A."/>
            <person name="Spackman E."/>
            <person name="Goraichik I."/>
            <person name="Dimitrov K.M."/>
            <person name="Suarez D.L."/>
            <person name="Swayne D.E."/>
        </authorList>
    </citation>
    <scope>NUCLEOTIDE SEQUENCE [LARGE SCALE GENOMIC DNA]</scope>
    <source>
        <strain evidence="6">Genome sequencing of Nitrospira japonica strain NJ11</strain>
    </source>
</reference>
<keyword evidence="3 4" id="KW-0119">Carbohydrate metabolism</keyword>
<feature type="binding site" evidence="4">
    <location>
        <position position="183"/>
    </location>
    <ligand>
        <name>substrate</name>
    </ligand>
</feature>
<sequence>MSSNGKTDLCLDGSRVLVTGWAGFIGSALIWGLNLRGCDDIVVVDRLRRSDKWRHLAPLRFRDYLEADELLPRLQAGTLGQFDLVVHLGACSSTSESDVAYLIHNNFEFTKTLCHWTLNAKGRFVYASSAATYGDGQQGMSDMDRDLDKLRPLNAYGFSKQLFDRYAWRNGLLDRIVGLKYFNVFGPNEDHKGDMRSVVNKATQQAQATGRVELFKSYRPEYRDGQQKRDFLYVKDAVDMTLHLAEKSQTAGLFNIGSGVAHSWLELTAAVFKALERKPAIDFIDMPTDLRPKYQYFTQAAIEKLRATGYTRPITPLHDAVQDYVVNYLMPGALLDSGVGLTLSKPQKSDSPVGSFQHP</sequence>
<dbReference type="InterPro" id="IPR001509">
    <property type="entry name" value="Epimerase_deHydtase"/>
</dbReference>
<dbReference type="InterPro" id="IPR011912">
    <property type="entry name" value="Heptose_epim"/>
</dbReference>
<evidence type="ECO:0000313" key="7">
    <source>
        <dbReference type="Proteomes" id="UP000192042"/>
    </source>
</evidence>
<dbReference type="UniPathway" id="UPA00356">
    <property type="reaction ID" value="UER00440"/>
</dbReference>
<keyword evidence="1 4" id="KW-0521">NADP</keyword>
<feature type="binding site" evidence="4">
    <location>
        <position position="52"/>
    </location>
    <ligand>
        <name>NADP(+)</name>
        <dbReference type="ChEBI" id="CHEBI:58349"/>
    </ligand>
</feature>
<dbReference type="EC" id="5.1.3.20" evidence="4"/>
<dbReference type="Gene3D" id="3.90.25.10">
    <property type="entry name" value="UDP-galactose 4-epimerase, domain 1"/>
    <property type="match status" value="1"/>
</dbReference>
<feature type="binding site" evidence="4">
    <location>
        <position position="184"/>
    </location>
    <ligand>
        <name>NADP(+)</name>
        <dbReference type="ChEBI" id="CHEBI:58349"/>
    </ligand>
</feature>